<proteinExistence type="predicted"/>
<sequence>MKRQAEQGDVDFITGDYLAEVSLAEDAEAVRNGRHDGWFPTCWDGIEQSLDVIAEKDIKIIVNGGGLNPRGLAEKVQMLINERAHSLKVAYVSGDDVFTMIQAQLTQTGSLPPHLDSSNPEVSLDNRALAFTNVRQNPLVAANAYLGARAILAALNAGADIIICGRVSDASPVIAAAWWWHSCDVTADITNARLEPAGKNRVRLTGITGSPPPPTTKLGIFYHGGYQCQLLLNATGYNTELKWSLLEKQIKICFLLTGNANDSNPQTQLKSTTYCRVFAQAVDESTVSALRAAWVEFVMQHFSGMHYSLDLRTAVPARYKAYYPALYPQSSLEEYAHLLRPDLTIDQSIAAGHPPRYEITQNRSDKGGNVNFGIFPKRGEIWPWFQGFMSRERLRQLIGCDWKDEYFIERTEFPLIHSVHFVVYGILGRGSSSSVLLDNLGKGFADYIRDKLVDVPVEIADISGGIASGEE</sequence>
<dbReference type="PANTHER" id="PTHR47585:SF1">
    <property type="entry name" value="DUF1446 DOMAIN-CONTAINING PROTEIN"/>
    <property type="match status" value="1"/>
</dbReference>
<keyword evidence="4" id="KW-1185">Reference proteome</keyword>
<dbReference type="EMBL" id="KE747815">
    <property type="protein sequence ID" value="RMZ68348.1"/>
    <property type="molecule type" value="Genomic_DNA"/>
</dbReference>
<accession>A0A3M7M1N3</accession>
<feature type="domain" description="Acyclic terpene utilisation N-terminal" evidence="1">
    <location>
        <begin position="1"/>
        <end position="181"/>
    </location>
</feature>
<evidence type="ECO:0000313" key="3">
    <source>
        <dbReference type="EMBL" id="RMZ68348.1"/>
    </source>
</evidence>
<dbReference type="Proteomes" id="UP000265663">
    <property type="component" value="Unassembled WGS sequence"/>
</dbReference>
<dbReference type="OrthoDB" id="10265871at2759"/>
<evidence type="ECO:0000259" key="2">
    <source>
        <dbReference type="Pfam" id="PF23544"/>
    </source>
</evidence>
<feature type="domain" description="AtuA-like ferredoxin-fold" evidence="2">
    <location>
        <begin position="358"/>
        <end position="451"/>
    </location>
</feature>
<feature type="domain" description="Acyclic terpene utilisation N-terminal" evidence="1">
    <location>
        <begin position="182"/>
        <end position="337"/>
    </location>
</feature>
<dbReference type="Pfam" id="PF23544">
    <property type="entry name" value="AtuA_ferredoxin"/>
    <property type="match status" value="1"/>
</dbReference>
<name>A0A3M7M1N3_9PLEO</name>
<organism evidence="3 4">
    <name type="scientific">Pyrenophora seminiperda CCB06</name>
    <dbReference type="NCBI Taxonomy" id="1302712"/>
    <lineage>
        <taxon>Eukaryota</taxon>
        <taxon>Fungi</taxon>
        <taxon>Dikarya</taxon>
        <taxon>Ascomycota</taxon>
        <taxon>Pezizomycotina</taxon>
        <taxon>Dothideomycetes</taxon>
        <taxon>Pleosporomycetidae</taxon>
        <taxon>Pleosporales</taxon>
        <taxon>Pleosporineae</taxon>
        <taxon>Pleosporaceae</taxon>
        <taxon>Pyrenophora</taxon>
    </lineage>
</organism>
<protein>
    <submittedName>
        <fullName evidence="3">DUF1446 domain-containing</fullName>
    </submittedName>
</protein>
<dbReference type="AlphaFoldDB" id="A0A3M7M1N3"/>
<dbReference type="PANTHER" id="PTHR47585">
    <property type="match status" value="1"/>
</dbReference>
<gene>
    <name evidence="3" type="ORF">GMOD_00009963</name>
</gene>
<reference evidence="3 4" key="1">
    <citation type="journal article" date="2014" name="PLoS ONE">
        <title>De novo Genome Assembly of the Fungal Plant Pathogen Pyrenophora semeniperda.</title>
        <authorList>
            <person name="Soliai M.M."/>
            <person name="Meyer S.E."/>
            <person name="Udall J.A."/>
            <person name="Elzinga D.E."/>
            <person name="Hermansen R.A."/>
            <person name="Bodily P.M."/>
            <person name="Hart A.A."/>
            <person name="Coleman C.E."/>
        </authorList>
    </citation>
    <scope>NUCLEOTIDE SEQUENCE [LARGE SCALE GENOMIC DNA]</scope>
    <source>
        <strain evidence="3 4">CCB06</strain>
        <tissue evidence="3">Mycelium</tissue>
    </source>
</reference>
<dbReference type="InterPro" id="IPR056362">
    <property type="entry name" value="AtuA-like_ferredoxin_dom"/>
</dbReference>
<evidence type="ECO:0000313" key="4">
    <source>
        <dbReference type="Proteomes" id="UP000265663"/>
    </source>
</evidence>
<evidence type="ECO:0000259" key="1">
    <source>
        <dbReference type="Pfam" id="PF07287"/>
    </source>
</evidence>
<dbReference type="Pfam" id="PF07287">
    <property type="entry name" value="AtuA"/>
    <property type="match status" value="2"/>
</dbReference>
<dbReference type="InterPro" id="IPR010839">
    <property type="entry name" value="AtuA_N"/>
</dbReference>